<name>A0ACC2M179_PERAE</name>
<protein>
    <submittedName>
        <fullName evidence="1">Uncharacterized protein</fullName>
    </submittedName>
</protein>
<gene>
    <name evidence="1" type="ORF">MRB53_015917</name>
</gene>
<proteinExistence type="predicted"/>
<reference evidence="1 2" key="1">
    <citation type="journal article" date="2022" name="Hortic Res">
        <title>A haplotype resolved chromosomal level avocado genome allows analysis of novel avocado genes.</title>
        <authorList>
            <person name="Nath O."/>
            <person name="Fletcher S.J."/>
            <person name="Hayward A."/>
            <person name="Shaw L.M."/>
            <person name="Masouleh A.K."/>
            <person name="Furtado A."/>
            <person name="Henry R.J."/>
            <person name="Mitter N."/>
        </authorList>
    </citation>
    <scope>NUCLEOTIDE SEQUENCE [LARGE SCALE GENOMIC DNA]</scope>
    <source>
        <strain evidence="2">cv. Hass</strain>
    </source>
</reference>
<keyword evidence="2" id="KW-1185">Reference proteome</keyword>
<evidence type="ECO:0000313" key="1">
    <source>
        <dbReference type="EMBL" id="KAJ8639223.1"/>
    </source>
</evidence>
<evidence type="ECO:0000313" key="2">
    <source>
        <dbReference type="Proteomes" id="UP001234297"/>
    </source>
</evidence>
<dbReference type="Proteomes" id="UP001234297">
    <property type="component" value="Chromosome 5"/>
</dbReference>
<comment type="caution">
    <text evidence="1">The sequence shown here is derived from an EMBL/GenBank/DDBJ whole genome shotgun (WGS) entry which is preliminary data.</text>
</comment>
<sequence>MVGSTSTYVDGIVVAGNGHGSQRKEEALTSRFEPGHHPPCKHDDMVSLDRCTFSKQKLRKAKTARQFKKLTSGGKNSEPKDEELPQIPWSEREFHEELGRLQTYQ</sequence>
<dbReference type="EMBL" id="CM056813">
    <property type="protein sequence ID" value="KAJ8639223.1"/>
    <property type="molecule type" value="Genomic_DNA"/>
</dbReference>
<organism evidence="1 2">
    <name type="scientific">Persea americana</name>
    <name type="common">Avocado</name>
    <dbReference type="NCBI Taxonomy" id="3435"/>
    <lineage>
        <taxon>Eukaryota</taxon>
        <taxon>Viridiplantae</taxon>
        <taxon>Streptophyta</taxon>
        <taxon>Embryophyta</taxon>
        <taxon>Tracheophyta</taxon>
        <taxon>Spermatophyta</taxon>
        <taxon>Magnoliopsida</taxon>
        <taxon>Magnoliidae</taxon>
        <taxon>Laurales</taxon>
        <taxon>Lauraceae</taxon>
        <taxon>Persea</taxon>
    </lineage>
</organism>
<accession>A0ACC2M179</accession>